<evidence type="ECO:0000256" key="5">
    <source>
        <dbReference type="SAM" id="MobiDB-lite"/>
    </source>
</evidence>
<keyword evidence="8" id="KW-1185">Reference proteome</keyword>
<protein>
    <submittedName>
        <fullName evidence="9">Uncharacterized protein LOC111137532</fullName>
    </submittedName>
</protein>
<reference evidence="9" key="1">
    <citation type="submission" date="2025-08" db="UniProtKB">
        <authorList>
            <consortium name="RefSeq"/>
        </authorList>
    </citation>
    <scope>IDENTIFICATION</scope>
    <source>
        <tissue evidence="9">Whole sample</tissue>
    </source>
</reference>
<evidence type="ECO:0000313" key="9">
    <source>
        <dbReference type="RefSeq" id="XP_022344713.1"/>
    </source>
</evidence>
<keyword evidence="7" id="KW-0732">Signal</keyword>
<evidence type="ECO:0000256" key="7">
    <source>
        <dbReference type="SAM" id="SignalP"/>
    </source>
</evidence>
<dbReference type="KEGG" id="cvn:111137532"/>
<keyword evidence="3 6" id="KW-1133">Transmembrane helix</keyword>
<evidence type="ECO:0000256" key="1">
    <source>
        <dbReference type="ARBA" id="ARBA00004167"/>
    </source>
</evidence>
<dbReference type="Proteomes" id="UP000694844">
    <property type="component" value="Chromosome 5"/>
</dbReference>
<dbReference type="InterPro" id="IPR051694">
    <property type="entry name" value="Immunoregulatory_rcpt-like"/>
</dbReference>
<feature type="compositionally biased region" description="Basic and acidic residues" evidence="5">
    <location>
        <begin position="396"/>
        <end position="410"/>
    </location>
</feature>
<dbReference type="PANTHER" id="PTHR15549:SF26">
    <property type="entry name" value="AXIAL BUDDING PATTERN PROTEIN 2-RELATED"/>
    <property type="match status" value="1"/>
</dbReference>
<accession>A0A8B8EYU2</accession>
<dbReference type="GeneID" id="111137532"/>
<sequence>MKLQSLLLVCGLVLVCPGTMRSVSSQSLLDQVPMILNQMNSTQKIALMAEVLMKNPVLYDKLEHILVGALPLISTFSIKPELNKFMLPWVLDTIPKVLQNPLLLNIASGMVSDINEVNITGLNVSGIDPFMHGFMQRFSFVHSGLRAAVESFLISRGLNQQYARTIATKSTVILENCGLKVLDAVIETVNAVDMSGVSTNDSRVIEAEFWKRFSLLSAAGKAVQVLTPVEQFLPKLDNALLSDECYNDTMIYLNSMLQGKKWAVKNTSSSSNPARSTPTTTTATTTTNTTTTTTGNGLLTRDIVSNKYHSTKDGGQVTSDLFKTSNARTILQSTHQIPGKGNSTSQSSQLSADKNKDGSAAGGGVIAGAVVGVLAVAGLSGLLAFFLYRRWKKRKDDMKVEPEEGREKPDSTNQKPPASTRLN</sequence>
<feature type="region of interest" description="Disordered" evidence="5">
    <location>
        <begin position="266"/>
        <end position="296"/>
    </location>
</feature>
<evidence type="ECO:0000256" key="4">
    <source>
        <dbReference type="ARBA" id="ARBA00023136"/>
    </source>
</evidence>
<dbReference type="AlphaFoldDB" id="A0A8B8EYU2"/>
<evidence type="ECO:0000256" key="2">
    <source>
        <dbReference type="ARBA" id="ARBA00022692"/>
    </source>
</evidence>
<gene>
    <name evidence="9" type="primary">LOC111137532</name>
</gene>
<name>A0A8B8EYU2_CRAVI</name>
<feature type="transmembrane region" description="Helical" evidence="6">
    <location>
        <begin position="365"/>
        <end position="388"/>
    </location>
</feature>
<dbReference type="GO" id="GO:0071944">
    <property type="term" value="C:cell periphery"/>
    <property type="evidence" value="ECO:0007669"/>
    <property type="project" value="UniProtKB-ARBA"/>
</dbReference>
<feature type="region of interest" description="Disordered" evidence="5">
    <location>
        <begin position="333"/>
        <end position="359"/>
    </location>
</feature>
<comment type="subcellular location">
    <subcellularLocation>
        <location evidence="1">Membrane</location>
        <topology evidence="1">Single-pass membrane protein</topology>
    </subcellularLocation>
</comment>
<dbReference type="PANTHER" id="PTHR15549">
    <property type="entry name" value="PAIRED IMMUNOGLOBULIN-LIKE TYPE 2 RECEPTOR"/>
    <property type="match status" value="1"/>
</dbReference>
<evidence type="ECO:0000256" key="6">
    <source>
        <dbReference type="SAM" id="Phobius"/>
    </source>
</evidence>
<dbReference type="OrthoDB" id="207378at2759"/>
<feature type="signal peptide" evidence="7">
    <location>
        <begin position="1"/>
        <end position="25"/>
    </location>
</feature>
<evidence type="ECO:0000313" key="8">
    <source>
        <dbReference type="Proteomes" id="UP000694844"/>
    </source>
</evidence>
<organism evidence="8 9">
    <name type="scientific">Crassostrea virginica</name>
    <name type="common">Eastern oyster</name>
    <dbReference type="NCBI Taxonomy" id="6565"/>
    <lineage>
        <taxon>Eukaryota</taxon>
        <taxon>Metazoa</taxon>
        <taxon>Spiralia</taxon>
        <taxon>Lophotrochozoa</taxon>
        <taxon>Mollusca</taxon>
        <taxon>Bivalvia</taxon>
        <taxon>Autobranchia</taxon>
        <taxon>Pteriomorphia</taxon>
        <taxon>Ostreida</taxon>
        <taxon>Ostreoidea</taxon>
        <taxon>Ostreidae</taxon>
        <taxon>Crassostrea</taxon>
    </lineage>
</organism>
<feature type="region of interest" description="Disordered" evidence="5">
    <location>
        <begin position="396"/>
        <end position="423"/>
    </location>
</feature>
<keyword evidence="4 6" id="KW-0472">Membrane</keyword>
<feature type="compositionally biased region" description="Polar residues" evidence="5">
    <location>
        <begin position="411"/>
        <end position="423"/>
    </location>
</feature>
<dbReference type="GO" id="GO:0016020">
    <property type="term" value="C:membrane"/>
    <property type="evidence" value="ECO:0007669"/>
    <property type="project" value="UniProtKB-SubCell"/>
</dbReference>
<dbReference type="RefSeq" id="XP_022344713.1">
    <property type="nucleotide sequence ID" value="XM_022489005.1"/>
</dbReference>
<feature type="compositionally biased region" description="Polar residues" evidence="5">
    <location>
        <begin position="333"/>
        <end position="352"/>
    </location>
</feature>
<proteinExistence type="predicted"/>
<evidence type="ECO:0000256" key="3">
    <source>
        <dbReference type="ARBA" id="ARBA00022989"/>
    </source>
</evidence>
<feature type="chain" id="PRO_5034282749" evidence="7">
    <location>
        <begin position="26"/>
        <end position="423"/>
    </location>
</feature>
<keyword evidence="2 6" id="KW-0812">Transmembrane</keyword>